<dbReference type="Gene3D" id="3.40.50.10320">
    <property type="entry name" value="LmbE-like"/>
    <property type="match status" value="1"/>
</dbReference>
<organism evidence="2 3">
    <name type="scientific">Actinoallomurus liliacearum</name>
    <dbReference type="NCBI Taxonomy" id="1080073"/>
    <lineage>
        <taxon>Bacteria</taxon>
        <taxon>Bacillati</taxon>
        <taxon>Actinomycetota</taxon>
        <taxon>Actinomycetes</taxon>
        <taxon>Streptosporangiales</taxon>
        <taxon>Thermomonosporaceae</taxon>
        <taxon>Actinoallomurus</taxon>
    </lineage>
</organism>
<dbReference type="PANTHER" id="PTHR12993:SF26">
    <property type="entry name" value="1D-MYO-INOSITOL 2-ACETAMIDO-2-DEOXY-ALPHA-D-GLUCOPYRANOSIDE DEACETYLASE"/>
    <property type="match status" value="1"/>
</dbReference>
<dbReference type="SUPFAM" id="SSF102588">
    <property type="entry name" value="LmbE-like"/>
    <property type="match status" value="1"/>
</dbReference>
<comment type="caution">
    <text evidence="2">The sequence shown here is derived from an EMBL/GenBank/DDBJ whole genome shotgun (WGS) entry which is preliminary data.</text>
</comment>
<gene>
    <name evidence="2" type="ORF">GCM10023195_01490</name>
</gene>
<dbReference type="InterPro" id="IPR003737">
    <property type="entry name" value="GlcNAc_PI_deacetylase-related"/>
</dbReference>
<dbReference type="InterPro" id="IPR024078">
    <property type="entry name" value="LmbE-like_dom_sf"/>
</dbReference>
<dbReference type="RefSeq" id="WP_345346459.1">
    <property type="nucleotide sequence ID" value="NZ_BAABHJ010000001.1"/>
</dbReference>
<reference evidence="3" key="1">
    <citation type="journal article" date="2019" name="Int. J. Syst. Evol. Microbiol.">
        <title>The Global Catalogue of Microorganisms (GCM) 10K type strain sequencing project: providing services to taxonomists for standard genome sequencing and annotation.</title>
        <authorList>
            <consortium name="The Broad Institute Genomics Platform"/>
            <consortium name="The Broad Institute Genome Sequencing Center for Infectious Disease"/>
            <person name="Wu L."/>
            <person name="Ma J."/>
        </authorList>
    </citation>
    <scope>NUCLEOTIDE SEQUENCE [LARGE SCALE GENOMIC DNA]</scope>
    <source>
        <strain evidence="3">JCM 17938</strain>
    </source>
</reference>
<accession>A0ABP8T8Q2</accession>
<dbReference type="EMBL" id="BAABHJ010000001">
    <property type="protein sequence ID" value="GAA4600882.1"/>
    <property type="molecule type" value="Genomic_DNA"/>
</dbReference>
<dbReference type="Proteomes" id="UP001500212">
    <property type="component" value="Unassembled WGS sequence"/>
</dbReference>
<proteinExistence type="predicted"/>
<evidence type="ECO:0000256" key="1">
    <source>
        <dbReference type="ARBA" id="ARBA00022833"/>
    </source>
</evidence>
<keyword evidence="3" id="KW-1185">Reference proteome</keyword>
<evidence type="ECO:0000313" key="3">
    <source>
        <dbReference type="Proteomes" id="UP001500212"/>
    </source>
</evidence>
<name>A0ABP8T8Q2_9ACTN</name>
<sequence>MNTVLVVVAHPDDAEIAMGMRIRWYVLNGAQVRVHCLTTGAPGPDGTQVRQDECLAAGALLGVDQYTFSPIPDARFVEHRGAINADLFSVFHQPRPDIVYTHYPADQHLDHSITAQEVTTVALREATNLRYFRSPYSIGFEPTMFFMGTQELLKAKVQALQCFASQQQLDMDVFRQLAEVTHRQFLHHRIVGRFPSEASCAELFRIARHLEFGLGVGGQRVPARADGKGVSRRRG</sequence>
<keyword evidence="1" id="KW-0862">Zinc</keyword>
<dbReference type="PANTHER" id="PTHR12993">
    <property type="entry name" value="N-ACETYLGLUCOSAMINYL-PHOSPHATIDYLINOSITOL DE-N-ACETYLASE-RELATED"/>
    <property type="match status" value="1"/>
</dbReference>
<dbReference type="Pfam" id="PF02585">
    <property type="entry name" value="PIG-L"/>
    <property type="match status" value="1"/>
</dbReference>
<evidence type="ECO:0000313" key="2">
    <source>
        <dbReference type="EMBL" id="GAA4600882.1"/>
    </source>
</evidence>
<protein>
    <submittedName>
        <fullName evidence="2">PIG-L family deacetylase</fullName>
    </submittedName>
</protein>